<dbReference type="InterPro" id="IPR000731">
    <property type="entry name" value="SSD"/>
</dbReference>
<dbReference type="GO" id="GO:0030659">
    <property type="term" value="C:cytoplasmic vesicle membrane"/>
    <property type="evidence" value="ECO:0007669"/>
    <property type="project" value="TreeGrafter"/>
</dbReference>
<dbReference type="GO" id="GO:0005886">
    <property type="term" value="C:plasma membrane"/>
    <property type="evidence" value="ECO:0007669"/>
    <property type="project" value="TreeGrafter"/>
</dbReference>
<dbReference type="PANTHER" id="PTHR10796:SF104">
    <property type="entry name" value="SSD DOMAIN-CONTAINING PROTEIN"/>
    <property type="match status" value="1"/>
</dbReference>
<evidence type="ECO:0000256" key="5">
    <source>
        <dbReference type="ARBA" id="ARBA00023136"/>
    </source>
</evidence>
<sequence length="933" mass="104636">MKWSSTKIEDFMKRVFYKLGLSIGYHPWRFIIGLLLFTALCSLGFLRFHQLNNARITYTDSESASHVEARVLETFLQQNGTLNMIEVMIESRDNGSLLRDDYRQQIWDLIHEINTEITVKNSSGGQLTYNDMCEPYCQKNDAFMALLKLYHQNFSRVDWRERYFDFAFCFDLQRLKLIGAESIGTGYTPVLNLNHFYNNDVTYPTMDILGKQIFIASNIYGVSLVNDTNNIESFTTVILRYYMVYRETKPLLDWEAKMVSLLYDSHKYDLLRCSAGSDNLVAKEVKEMGTKSAPLLSISLGMLMMFLILCSFRYKRRESKPMEALLGGVTPLLAGIATVGLVSATGLAFQSIVVSTLFLVLAIGIDDVFIMLAAWHRTEKSMDIPKRTAEMVQVSGSSMTVTSITNLISFGNGVLSSTPALQVHPATWPCSVSAKTFAIYSVAASVICYLYQLILFPAILTLTAHKEYKAIDDGSKSSCLPEELPCIREAGKFHDRAWKGLARIVGKPWMQTLTILALIAYWTVTYYGISIVETDLAVQTLAPPDARIVQFKVRYDDVIRGMQTAAIVVTTPGDLRDPKRFADVSNMIKDYETASYSYGPESTFCFLKPYMDFLMFREAEEEDQAIVFTYAHIPDFLDSDSYWRGTMRTNETACALNEPSCLTSFLFTTGFTTLSSYREMFPLIQEWRAISNKHPDLGVYAYSERSTYADQTDALGDVIWQTLYSEVICMGISFIVFIPDVVSIVAAMFSLLSVNLGVFGFLSLWGVGINPVSMASLLMSIGFSVDISAHISYHYYQVKAPTPLEKLEDAFLNIGWPTMQGGLSTFFAMLPVLIKPSYLGMVFFKVCLNIDALADLILSRVKTVALVSIFGLIHGLIVLPVFLTMLTSLRRKCGQSTVAPADGDQSSDSGSSTCTVPPHRISVKSFTVYKGQE</sequence>
<feature type="transmembrane region" description="Helical" evidence="8">
    <location>
        <begin position="437"/>
        <end position="460"/>
    </location>
</feature>
<feature type="transmembrane region" description="Helical" evidence="8">
    <location>
        <begin position="816"/>
        <end position="834"/>
    </location>
</feature>
<evidence type="ECO:0000313" key="11">
    <source>
        <dbReference type="Proteomes" id="UP000230423"/>
    </source>
</evidence>
<name>A0A2G9V079_TELCI</name>
<dbReference type="OrthoDB" id="6510177at2759"/>
<organism evidence="10 11">
    <name type="scientific">Teladorsagia circumcincta</name>
    <name type="common">Brown stomach worm</name>
    <name type="synonym">Ostertagia circumcincta</name>
    <dbReference type="NCBI Taxonomy" id="45464"/>
    <lineage>
        <taxon>Eukaryota</taxon>
        <taxon>Metazoa</taxon>
        <taxon>Ecdysozoa</taxon>
        <taxon>Nematoda</taxon>
        <taxon>Chromadorea</taxon>
        <taxon>Rhabditida</taxon>
        <taxon>Rhabditina</taxon>
        <taxon>Rhabditomorpha</taxon>
        <taxon>Strongyloidea</taxon>
        <taxon>Trichostrongylidae</taxon>
        <taxon>Teladorsagia</taxon>
    </lineage>
</organism>
<dbReference type="Gene3D" id="1.20.1640.10">
    <property type="entry name" value="Multidrug efflux transporter AcrB transmembrane domain"/>
    <property type="match status" value="2"/>
</dbReference>
<feature type="transmembrane region" description="Helical" evidence="8">
    <location>
        <begin position="352"/>
        <end position="375"/>
    </location>
</feature>
<comment type="subcellular location">
    <subcellularLocation>
        <location evidence="1">Membrane</location>
        <topology evidence="1">Multi-pass membrane protein</topology>
    </subcellularLocation>
</comment>
<gene>
    <name evidence="10" type="ORF">TELCIR_02041</name>
</gene>
<accession>A0A2G9V079</accession>
<evidence type="ECO:0000256" key="1">
    <source>
        <dbReference type="ARBA" id="ARBA00004141"/>
    </source>
</evidence>
<feature type="compositionally biased region" description="Low complexity" evidence="7">
    <location>
        <begin position="902"/>
        <end position="912"/>
    </location>
</feature>
<evidence type="ECO:0000256" key="6">
    <source>
        <dbReference type="ARBA" id="ARBA00023180"/>
    </source>
</evidence>
<keyword evidence="6" id="KW-0325">Glycoprotein</keyword>
<feature type="region of interest" description="Disordered" evidence="7">
    <location>
        <begin position="897"/>
        <end position="916"/>
    </location>
</feature>
<evidence type="ECO:0000259" key="9">
    <source>
        <dbReference type="PROSITE" id="PS50156"/>
    </source>
</evidence>
<evidence type="ECO:0000313" key="10">
    <source>
        <dbReference type="EMBL" id="PIO75894.1"/>
    </source>
</evidence>
<proteinExistence type="inferred from homology"/>
<feature type="transmembrane region" description="Helical" evidence="8">
    <location>
        <begin position="293"/>
        <end position="312"/>
    </location>
</feature>
<evidence type="ECO:0000256" key="3">
    <source>
        <dbReference type="ARBA" id="ARBA00022692"/>
    </source>
</evidence>
<dbReference type="GO" id="GO:0006897">
    <property type="term" value="P:endocytosis"/>
    <property type="evidence" value="ECO:0007669"/>
    <property type="project" value="TreeGrafter"/>
</dbReference>
<feature type="domain" description="SSD" evidence="9">
    <location>
        <begin position="294"/>
        <end position="462"/>
    </location>
</feature>
<dbReference type="PROSITE" id="PS50156">
    <property type="entry name" value="SSD"/>
    <property type="match status" value="1"/>
</dbReference>
<reference evidence="10 11" key="1">
    <citation type="submission" date="2015-09" db="EMBL/GenBank/DDBJ databases">
        <title>Draft genome of the parasitic nematode Teladorsagia circumcincta isolate WARC Sus (inbred).</title>
        <authorList>
            <person name="Mitreva M."/>
        </authorList>
    </citation>
    <scope>NUCLEOTIDE SEQUENCE [LARGE SCALE GENOMIC DNA]</scope>
    <source>
        <strain evidence="10 11">S</strain>
    </source>
</reference>
<dbReference type="PANTHER" id="PTHR10796">
    <property type="entry name" value="PATCHED-RELATED"/>
    <property type="match status" value="1"/>
</dbReference>
<dbReference type="SUPFAM" id="SSF82866">
    <property type="entry name" value="Multidrug efflux transporter AcrB transmembrane domain"/>
    <property type="match status" value="2"/>
</dbReference>
<keyword evidence="5 8" id="KW-0472">Membrane</keyword>
<dbReference type="InterPro" id="IPR051697">
    <property type="entry name" value="Patched_domain-protein"/>
</dbReference>
<evidence type="ECO:0000256" key="4">
    <source>
        <dbReference type="ARBA" id="ARBA00022989"/>
    </source>
</evidence>
<evidence type="ECO:0000256" key="7">
    <source>
        <dbReference type="SAM" id="MobiDB-lite"/>
    </source>
</evidence>
<feature type="transmembrane region" description="Helical" evidence="8">
    <location>
        <begin position="28"/>
        <end position="48"/>
    </location>
</feature>
<evidence type="ECO:0000256" key="2">
    <source>
        <dbReference type="ARBA" id="ARBA00005585"/>
    </source>
</evidence>
<feature type="transmembrane region" description="Helical" evidence="8">
    <location>
        <begin position="864"/>
        <end position="886"/>
    </location>
</feature>
<evidence type="ECO:0000256" key="8">
    <source>
        <dbReference type="SAM" id="Phobius"/>
    </source>
</evidence>
<protein>
    <submittedName>
        <fullName evidence="10">Patched family protein</fullName>
    </submittedName>
</protein>
<dbReference type="Proteomes" id="UP000230423">
    <property type="component" value="Unassembled WGS sequence"/>
</dbReference>
<keyword evidence="3 8" id="KW-0812">Transmembrane</keyword>
<feature type="transmembrane region" description="Helical" evidence="8">
    <location>
        <begin position="718"/>
        <end position="738"/>
    </location>
</feature>
<keyword evidence="4 8" id="KW-1133">Transmembrane helix</keyword>
<dbReference type="InterPro" id="IPR003392">
    <property type="entry name" value="PTHD_SSD"/>
</dbReference>
<dbReference type="AlphaFoldDB" id="A0A2G9V079"/>
<dbReference type="GO" id="GO:0018996">
    <property type="term" value="P:molting cycle, collagen and cuticulin-based cuticle"/>
    <property type="evidence" value="ECO:0007669"/>
    <property type="project" value="TreeGrafter"/>
</dbReference>
<comment type="similarity">
    <text evidence="2">Belongs to the patched family.</text>
</comment>
<keyword evidence="11" id="KW-1185">Reference proteome</keyword>
<dbReference type="EMBL" id="KZ345096">
    <property type="protein sequence ID" value="PIO75894.1"/>
    <property type="molecule type" value="Genomic_DNA"/>
</dbReference>
<feature type="transmembrane region" description="Helical" evidence="8">
    <location>
        <begin position="324"/>
        <end position="346"/>
    </location>
</feature>
<dbReference type="Pfam" id="PF02460">
    <property type="entry name" value="Patched"/>
    <property type="match status" value="1"/>
</dbReference>